<organism evidence="2 3">
    <name type="scientific">Colletotrichum tofieldiae</name>
    <dbReference type="NCBI Taxonomy" id="708197"/>
    <lineage>
        <taxon>Eukaryota</taxon>
        <taxon>Fungi</taxon>
        <taxon>Dikarya</taxon>
        <taxon>Ascomycota</taxon>
        <taxon>Pezizomycotina</taxon>
        <taxon>Sordariomycetes</taxon>
        <taxon>Hypocreomycetidae</taxon>
        <taxon>Glomerellales</taxon>
        <taxon>Glomerellaceae</taxon>
        <taxon>Colletotrichum</taxon>
        <taxon>Colletotrichum spaethianum species complex</taxon>
    </lineage>
</organism>
<name>A0A161YDQ7_9PEZI</name>
<keyword evidence="2" id="KW-0695">RNA-directed DNA polymerase</keyword>
<proteinExistence type="predicted"/>
<sequence>MCLPWFTTRHQNAARRMLVDHRSRVASEDPTNSLVNCALHGMAHGPDHGAIKTTFDASGPVVAPRERLLLKIRASAKPYQGTAQQKTDGLICSQGGDPRSDTQAIAALETMVDKRPGAATSNLQVLEEPSSSGKACWVTRTDSEEMAKRAAKQYHDAIRQ</sequence>
<dbReference type="AlphaFoldDB" id="A0A161YDQ7"/>
<accession>A0A161YDQ7</accession>
<dbReference type="STRING" id="708197.A0A161YDQ7"/>
<dbReference type="Proteomes" id="UP000076552">
    <property type="component" value="Unassembled WGS sequence"/>
</dbReference>
<dbReference type="EMBL" id="LFIV01000088">
    <property type="protein sequence ID" value="KZL70517.1"/>
    <property type="molecule type" value="Genomic_DNA"/>
</dbReference>
<keyword evidence="2" id="KW-0808">Transferase</keyword>
<dbReference type="GO" id="GO:0003964">
    <property type="term" value="F:RNA-directed DNA polymerase activity"/>
    <property type="evidence" value="ECO:0007669"/>
    <property type="project" value="UniProtKB-KW"/>
</dbReference>
<feature type="region of interest" description="Disordered" evidence="1">
    <location>
        <begin position="78"/>
        <end position="99"/>
    </location>
</feature>
<protein>
    <submittedName>
        <fullName evidence="2">Reverse transcriptase</fullName>
    </submittedName>
</protein>
<reference evidence="2 3" key="1">
    <citation type="submission" date="2015-06" db="EMBL/GenBank/DDBJ databases">
        <title>Survival trade-offs in plant roots during colonization by closely related pathogenic and mutualistic fungi.</title>
        <authorList>
            <person name="Hacquard S."/>
            <person name="Kracher B."/>
            <person name="Hiruma K."/>
            <person name="Weinman A."/>
            <person name="Muench P."/>
            <person name="Garrido Oter R."/>
            <person name="Ver Loren van Themaat E."/>
            <person name="Dallerey J.-F."/>
            <person name="Damm U."/>
            <person name="Henrissat B."/>
            <person name="Lespinet O."/>
            <person name="Thon M."/>
            <person name="Kemen E."/>
            <person name="McHardy A.C."/>
            <person name="Schulze-Lefert P."/>
            <person name="O'Connell R.J."/>
        </authorList>
    </citation>
    <scope>NUCLEOTIDE SEQUENCE [LARGE SCALE GENOMIC DNA]</scope>
    <source>
        <strain evidence="2 3">0861</strain>
    </source>
</reference>
<evidence type="ECO:0000313" key="3">
    <source>
        <dbReference type="Proteomes" id="UP000076552"/>
    </source>
</evidence>
<evidence type="ECO:0000256" key="1">
    <source>
        <dbReference type="SAM" id="MobiDB-lite"/>
    </source>
</evidence>
<evidence type="ECO:0000313" key="2">
    <source>
        <dbReference type="EMBL" id="KZL70517.1"/>
    </source>
</evidence>
<keyword evidence="2" id="KW-0548">Nucleotidyltransferase</keyword>
<gene>
    <name evidence="2" type="ORF">CT0861_01880</name>
</gene>
<keyword evidence="3" id="KW-1185">Reference proteome</keyword>
<comment type="caution">
    <text evidence="2">The sequence shown here is derived from an EMBL/GenBank/DDBJ whole genome shotgun (WGS) entry which is preliminary data.</text>
</comment>